<keyword evidence="1" id="KW-0833">Ubl conjugation pathway</keyword>
<dbReference type="EMBL" id="JARBHA010000002">
    <property type="protein sequence ID" value="KAJ9706304.1"/>
    <property type="molecule type" value="Genomic_DNA"/>
</dbReference>
<dbReference type="AlphaFoldDB" id="A0AA39AHE0"/>
<dbReference type="Proteomes" id="UP001168098">
    <property type="component" value="Unassembled WGS sequence"/>
</dbReference>
<dbReference type="GO" id="GO:0005783">
    <property type="term" value="C:endoplasmic reticulum"/>
    <property type="evidence" value="ECO:0007669"/>
    <property type="project" value="TreeGrafter"/>
</dbReference>
<dbReference type="InterPro" id="IPR050730">
    <property type="entry name" value="UBX_domain-protein"/>
</dbReference>
<gene>
    <name evidence="3" type="ORF">PVL29_001704</name>
</gene>
<dbReference type="GO" id="GO:0036503">
    <property type="term" value="P:ERAD pathway"/>
    <property type="evidence" value="ECO:0007669"/>
    <property type="project" value="TreeGrafter"/>
</dbReference>
<dbReference type="CDD" id="cd01767">
    <property type="entry name" value="UBX"/>
    <property type="match status" value="1"/>
</dbReference>
<reference evidence="3 4" key="1">
    <citation type="journal article" date="2023" name="BMC Biotechnol.">
        <title>Vitis rotundifolia cv Carlos genome sequencing.</title>
        <authorList>
            <person name="Huff M."/>
            <person name="Hulse-Kemp A."/>
            <person name="Scheffler B."/>
            <person name="Youngblood R."/>
            <person name="Simpson S."/>
            <person name="Babiker E."/>
            <person name="Staton M."/>
        </authorList>
    </citation>
    <scope>NUCLEOTIDE SEQUENCE [LARGE SCALE GENOMIC DNA]</scope>
    <source>
        <tissue evidence="3">Leaf</tissue>
    </source>
</reference>
<dbReference type="SMART" id="SM00166">
    <property type="entry name" value="UBX"/>
    <property type="match status" value="1"/>
</dbReference>
<feature type="domain" description="UBX" evidence="2">
    <location>
        <begin position="15"/>
        <end position="93"/>
    </location>
</feature>
<dbReference type="InterPro" id="IPR029071">
    <property type="entry name" value="Ubiquitin-like_domsf"/>
</dbReference>
<dbReference type="PROSITE" id="PS50033">
    <property type="entry name" value="UBX"/>
    <property type="match status" value="1"/>
</dbReference>
<sequence length="96" mass="10723">MRQEKALSLGSEPEKGPNVTQVLVRFPSGERKDRRFHSTATIQSLYDYVDSLGCLDAESYSLVSNFPRVVYGPEKLSLSLKEAGLHPQASLFVELH</sequence>
<protein>
    <recommendedName>
        <fullName evidence="2">UBX domain-containing protein</fullName>
    </recommendedName>
</protein>
<evidence type="ECO:0000313" key="3">
    <source>
        <dbReference type="EMBL" id="KAJ9706304.1"/>
    </source>
</evidence>
<comment type="caution">
    <text evidence="3">The sequence shown here is derived from an EMBL/GenBank/DDBJ whole genome shotgun (WGS) entry which is preliminary data.</text>
</comment>
<dbReference type="PANTHER" id="PTHR23322">
    <property type="entry name" value="FAS-ASSOCIATED PROTEIN"/>
    <property type="match status" value="1"/>
</dbReference>
<dbReference type="InterPro" id="IPR001012">
    <property type="entry name" value="UBX_dom"/>
</dbReference>
<accession>A0AA39AHE0</accession>
<organism evidence="3 4">
    <name type="scientific">Vitis rotundifolia</name>
    <name type="common">Muscadine grape</name>
    <dbReference type="NCBI Taxonomy" id="103349"/>
    <lineage>
        <taxon>Eukaryota</taxon>
        <taxon>Viridiplantae</taxon>
        <taxon>Streptophyta</taxon>
        <taxon>Embryophyta</taxon>
        <taxon>Tracheophyta</taxon>
        <taxon>Spermatophyta</taxon>
        <taxon>Magnoliopsida</taxon>
        <taxon>eudicotyledons</taxon>
        <taxon>Gunneridae</taxon>
        <taxon>Pentapetalae</taxon>
        <taxon>rosids</taxon>
        <taxon>Vitales</taxon>
        <taxon>Vitaceae</taxon>
        <taxon>Viteae</taxon>
        <taxon>Vitis</taxon>
    </lineage>
</organism>
<dbReference type="GO" id="GO:0043130">
    <property type="term" value="F:ubiquitin binding"/>
    <property type="evidence" value="ECO:0007669"/>
    <property type="project" value="TreeGrafter"/>
</dbReference>
<name>A0AA39AHE0_VITRO</name>
<evidence type="ECO:0000256" key="1">
    <source>
        <dbReference type="ARBA" id="ARBA00022786"/>
    </source>
</evidence>
<dbReference type="SUPFAM" id="SSF54236">
    <property type="entry name" value="Ubiquitin-like"/>
    <property type="match status" value="1"/>
</dbReference>
<evidence type="ECO:0000259" key="2">
    <source>
        <dbReference type="PROSITE" id="PS50033"/>
    </source>
</evidence>
<dbReference type="PANTHER" id="PTHR23322:SF1">
    <property type="entry name" value="FAS-ASSOCIATED FACTOR 2"/>
    <property type="match status" value="1"/>
</dbReference>
<evidence type="ECO:0000313" key="4">
    <source>
        <dbReference type="Proteomes" id="UP001168098"/>
    </source>
</evidence>
<dbReference type="Pfam" id="PF00789">
    <property type="entry name" value="UBX"/>
    <property type="match status" value="1"/>
</dbReference>
<dbReference type="Gene3D" id="3.10.20.90">
    <property type="entry name" value="Phosphatidylinositol 3-kinase Catalytic Subunit, Chain A, domain 1"/>
    <property type="match status" value="1"/>
</dbReference>
<proteinExistence type="predicted"/>
<keyword evidence="4" id="KW-1185">Reference proteome</keyword>